<dbReference type="STRING" id="45634.SCRDD08_02103"/>
<dbReference type="EMBL" id="LQRD01000078">
    <property type="protein sequence ID" value="KXT68327.1"/>
    <property type="molecule type" value="Genomic_DNA"/>
</dbReference>
<comment type="similarity">
    <text evidence="2">Belongs to the MreD family.</text>
</comment>
<protein>
    <submittedName>
        <fullName evidence="9">Rod shape-determining protein MreD</fullName>
    </submittedName>
</protein>
<sequence length="166" mass="19767">MKILRGTFFTTLFLFLIFFIDGQLSRSLVDLFAEKWHPASHILLFFTVFLFLNFSKEYIFFLFFTLGLFYDVYYLHVIGLFTFILPLLTVAIYHFLSVFLLNRWTRVLAIITIVFFFEMISFVSASFLHLASFTFPDFIIYALVPTLVFNTFLFLLLQPLFEKVYL</sequence>
<evidence type="ECO:0000256" key="3">
    <source>
        <dbReference type="ARBA" id="ARBA00022475"/>
    </source>
</evidence>
<keyword evidence="3" id="KW-1003">Cell membrane</keyword>
<evidence type="ECO:0000256" key="7">
    <source>
        <dbReference type="ARBA" id="ARBA00023136"/>
    </source>
</evidence>
<evidence type="ECO:0000256" key="8">
    <source>
        <dbReference type="SAM" id="Phobius"/>
    </source>
</evidence>
<dbReference type="Proteomes" id="UP000070377">
    <property type="component" value="Unassembled WGS sequence"/>
</dbReference>
<dbReference type="InterPro" id="IPR007227">
    <property type="entry name" value="Cell_shape_determining_MreD"/>
</dbReference>
<evidence type="ECO:0000313" key="10">
    <source>
        <dbReference type="Proteomes" id="UP000070377"/>
    </source>
</evidence>
<dbReference type="GO" id="GO:0005886">
    <property type="term" value="C:plasma membrane"/>
    <property type="evidence" value="ECO:0007669"/>
    <property type="project" value="UniProtKB-SubCell"/>
</dbReference>
<comment type="subcellular location">
    <subcellularLocation>
        <location evidence="1">Cell membrane</location>
        <topology evidence="1">Multi-pass membrane protein</topology>
    </subcellularLocation>
</comment>
<evidence type="ECO:0000256" key="4">
    <source>
        <dbReference type="ARBA" id="ARBA00022692"/>
    </source>
</evidence>
<feature type="transmembrane region" description="Helical" evidence="8">
    <location>
        <begin position="83"/>
        <end position="101"/>
    </location>
</feature>
<keyword evidence="4 8" id="KW-0812">Transmembrane</keyword>
<dbReference type="NCBIfam" id="TIGR03426">
    <property type="entry name" value="shape_MreD"/>
    <property type="match status" value="1"/>
</dbReference>
<reference evidence="9 10" key="1">
    <citation type="submission" date="2016-01" db="EMBL/GenBank/DDBJ databases">
        <title>Highly variable Streptococcus oralis are common among viridans streptococci isolated from primates.</title>
        <authorList>
            <person name="Denapaite D."/>
            <person name="Rieger M."/>
            <person name="Koendgen S."/>
            <person name="Brueckner R."/>
            <person name="Ochigava I."/>
            <person name="Kappeler P."/>
            <person name="Maetz-Rensing K."/>
            <person name="Leendertz F."/>
            <person name="Hakenbeck R."/>
        </authorList>
    </citation>
    <scope>NUCLEOTIDE SEQUENCE [LARGE SCALE GENOMIC DNA]</scope>
    <source>
        <strain evidence="9 10">DD08</strain>
    </source>
</reference>
<dbReference type="Pfam" id="PF04093">
    <property type="entry name" value="MreD"/>
    <property type="match status" value="1"/>
</dbReference>
<keyword evidence="5" id="KW-0133">Cell shape</keyword>
<dbReference type="RefSeq" id="WP_061423586.1">
    <property type="nucleotide sequence ID" value="NZ_KQ969065.1"/>
</dbReference>
<evidence type="ECO:0000256" key="5">
    <source>
        <dbReference type="ARBA" id="ARBA00022960"/>
    </source>
</evidence>
<organism evidence="9 10">
    <name type="scientific">Streptococcus cristatus</name>
    <dbReference type="NCBI Taxonomy" id="45634"/>
    <lineage>
        <taxon>Bacteria</taxon>
        <taxon>Bacillati</taxon>
        <taxon>Bacillota</taxon>
        <taxon>Bacilli</taxon>
        <taxon>Lactobacillales</taxon>
        <taxon>Streptococcaceae</taxon>
        <taxon>Streptococcus</taxon>
    </lineage>
</organism>
<evidence type="ECO:0000256" key="2">
    <source>
        <dbReference type="ARBA" id="ARBA00007776"/>
    </source>
</evidence>
<evidence type="ECO:0000256" key="1">
    <source>
        <dbReference type="ARBA" id="ARBA00004651"/>
    </source>
</evidence>
<evidence type="ECO:0000313" key="9">
    <source>
        <dbReference type="EMBL" id="KXT68327.1"/>
    </source>
</evidence>
<evidence type="ECO:0000256" key="6">
    <source>
        <dbReference type="ARBA" id="ARBA00022989"/>
    </source>
</evidence>
<gene>
    <name evidence="9" type="ORF">SCRDD08_02103</name>
</gene>
<dbReference type="AlphaFoldDB" id="A0A139MXQ2"/>
<keyword evidence="7 8" id="KW-0472">Membrane</keyword>
<comment type="caution">
    <text evidence="9">The sequence shown here is derived from an EMBL/GenBank/DDBJ whole genome shotgun (WGS) entry which is preliminary data.</text>
</comment>
<feature type="transmembrane region" description="Helical" evidence="8">
    <location>
        <begin position="108"/>
        <end position="132"/>
    </location>
</feature>
<accession>A0A139MXQ2</accession>
<dbReference type="PATRIC" id="fig|45634.12.peg.2189"/>
<name>A0A139MXQ2_STRCR</name>
<dbReference type="GO" id="GO:0008360">
    <property type="term" value="P:regulation of cell shape"/>
    <property type="evidence" value="ECO:0007669"/>
    <property type="project" value="UniProtKB-KW"/>
</dbReference>
<proteinExistence type="inferred from homology"/>
<feature type="transmembrane region" description="Helical" evidence="8">
    <location>
        <begin position="138"/>
        <end position="157"/>
    </location>
</feature>
<keyword evidence="6 8" id="KW-1133">Transmembrane helix</keyword>